<dbReference type="GO" id="GO:0004557">
    <property type="term" value="F:alpha-galactosidase activity"/>
    <property type="evidence" value="ECO:0007669"/>
    <property type="project" value="UniProtKB-EC"/>
</dbReference>
<feature type="domain" description="Glycosyl hydrolase family 36 N-terminal" evidence="7">
    <location>
        <begin position="35"/>
        <end position="209"/>
    </location>
</feature>
<comment type="catalytic activity">
    <reaction evidence="1">
        <text>Hydrolysis of terminal, non-reducing alpha-D-galactose residues in alpha-D-galactosides, including galactose oligosaccharides, galactomannans and galactolipids.</text>
        <dbReference type="EC" id="3.2.1.22"/>
    </reaction>
</comment>
<dbReference type="Gene3D" id="2.60.40.1180">
    <property type="entry name" value="Golgi alpha-mannosidase II"/>
    <property type="match status" value="1"/>
</dbReference>
<dbReference type="FunFam" id="3.20.20.70:FF:000118">
    <property type="entry name" value="Alpha-galactosidase"/>
    <property type="match status" value="1"/>
</dbReference>
<keyword evidence="3" id="KW-0378">Hydrolase</keyword>
<dbReference type="PANTHER" id="PTHR43053">
    <property type="entry name" value="GLYCOSIDASE FAMILY 31"/>
    <property type="match status" value="1"/>
</dbReference>
<evidence type="ECO:0000256" key="4">
    <source>
        <dbReference type="ARBA" id="ARBA00023295"/>
    </source>
</evidence>
<evidence type="ECO:0000259" key="6">
    <source>
        <dbReference type="Pfam" id="PF16874"/>
    </source>
</evidence>
<dbReference type="InterPro" id="IPR031704">
    <property type="entry name" value="Glyco_hydro_36_N"/>
</dbReference>
<evidence type="ECO:0000256" key="2">
    <source>
        <dbReference type="ARBA" id="ARBA00012755"/>
    </source>
</evidence>
<dbReference type="RefSeq" id="WP_171199402.1">
    <property type="nucleotide sequence ID" value="NZ_JABEND010000003.1"/>
</dbReference>
<dbReference type="SUPFAM" id="SSF51445">
    <property type="entry name" value="(Trans)glycosidases"/>
    <property type="match status" value="1"/>
</dbReference>
<dbReference type="Pfam" id="PF02065">
    <property type="entry name" value="Melibiase"/>
    <property type="match status" value="1"/>
</dbReference>
<dbReference type="GO" id="GO:0016052">
    <property type="term" value="P:carbohydrate catabolic process"/>
    <property type="evidence" value="ECO:0007669"/>
    <property type="project" value="InterPro"/>
</dbReference>
<proteinExistence type="predicted"/>
<evidence type="ECO:0000259" key="7">
    <source>
        <dbReference type="Pfam" id="PF16875"/>
    </source>
</evidence>
<dbReference type="InterPro" id="IPR038417">
    <property type="entry name" value="Alpga-gal_N_sf"/>
</dbReference>
<dbReference type="InterPro" id="IPR050985">
    <property type="entry name" value="Alpha-glycosidase_related"/>
</dbReference>
<dbReference type="Proteomes" id="UP000562984">
    <property type="component" value="Unassembled WGS sequence"/>
</dbReference>
<dbReference type="PROSITE" id="PS00512">
    <property type="entry name" value="ALPHA_GALACTOSIDASE"/>
    <property type="match status" value="1"/>
</dbReference>
<accession>A0A849A422</accession>
<evidence type="ECO:0000313" key="9">
    <source>
        <dbReference type="Proteomes" id="UP000562984"/>
    </source>
</evidence>
<feature type="compositionally biased region" description="Low complexity" evidence="5">
    <location>
        <begin position="136"/>
        <end position="156"/>
    </location>
</feature>
<name>A0A849A422_9ACTN</name>
<dbReference type="InterPro" id="IPR017853">
    <property type="entry name" value="GH"/>
</dbReference>
<dbReference type="InterPro" id="IPR000111">
    <property type="entry name" value="Glyco_hydro_27/36_CS"/>
</dbReference>
<keyword evidence="9" id="KW-1185">Reference proteome</keyword>
<protein>
    <recommendedName>
        <fullName evidence="2">alpha-galactosidase</fullName>
        <ecNumber evidence="2">3.2.1.22</ecNumber>
    </recommendedName>
</protein>
<dbReference type="InterPro" id="IPR031705">
    <property type="entry name" value="Glyco_hydro_36_C"/>
</dbReference>
<organism evidence="8 9">
    <name type="scientific">Nakamurella aerolata</name>
    <dbReference type="NCBI Taxonomy" id="1656892"/>
    <lineage>
        <taxon>Bacteria</taxon>
        <taxon>Bacillati</taxon>
        <taxon>Actinomycetota</taxon>
        <taxon>Actinomycetes</taxon>
        <taxon>Nakamurellales</taxon>
        <taxon>Nakamurellaceae</taxon>
        <taxon>Nakamurella</taxon>
    </lineage>
</organism>
<keyword evidence="4" id="KW-0326">Glycosidase</keyword>
<dbReference type="Pfam" id="PF16875">
    <property type="entry name" value="Glyco_hydro_36N"/>
    <property type="match status" value="2"/>
</dbReference>
<dbReference type="Gene3D" id="2.70.98.60">
    <property type="entry name" value="alpha-galactosidase from lactobacil brevis"/>
    <property type="match status" value="1"/>
</dbReference>
<comment type="caution">
    <text evidence="8">The sequence shown here is derived from an EMBL/GenBank/DDBJ whole genome shotgun (WGS) entry which is preliminary data.</text>
</comment>
<dbReference type="InterPro" id="IPR013785">
    <property type="entry name" value="Aldolase_TIM"/>
</dbReference>
<feature type="domain" description="Glycosyl hydrolase family 36 N-terminal" evidence="7">
    <location>
        <begin position="239"/>
        <end position="355"/>
    </location>
</feature>
<evidence type="ECO:0000256" key="5">
    <source>
        <dbReference type="SAM" id="MobiDB-lite"/>
    </source>
</evidence>
<evidence type="ECO:0000313" key="8">
    <source>
        <dbReference type="EMBL" id="NNG35764.1"/>
    </source>
</evidence>
<dbReference type="CDD" id="cd14791">
    <property type="entry name" value="GH36"/>
    <property type="match status" value="1"/>
</dbReference>
<dbReference type="PRINTS" id="PR00743">
    <property type="entry name" value="GLHYDRLASE36"/>
</dbReference>
<sequence length="813" mass="88328">MPISLLAENSVAVLRTDHASYAVSWDRRSTDDTPVRHLHWGAPITDADAVALAAVDEQQRRSTSTAAKPRAHSEEYPFFGGLRREPEALKITFADGVRALDLQLAGEPRVVDSLDFGTTSGVYGPRRAGAAGTGTAGTDAAGTDAAGTDAAGTDAGEPADTVAGDPALGERLIIELVDSHYPVKVTLSYRLHEAGDAVIRSAVIEHTGTAGAADTADSADAADSGDAGDAAGAGGAGDAAPIIIEKAFSANFPVPPWPTPRVLTLGGMYGAETQPELSPLPAGELVLQSRNGIPGHDFLPFVAVDPAGTATEDAGEVYSVALAFSGSWKITTHRSHDGEVHVVAGVNDNDLRHQLQPGDRLELPEAIGSYAPDGFSGSTRRWHRFLRADVVSQPHRPRPVHYNSWEAAYFDLSEQQQFELAELAAALGVELFAIDDGWFAARDTDLAGLGDWFPSPTKFPRGMRPLSDRVHELGMEFGLWVEPEMVNEDSDLFRAHPDWIYAWPNRPRTYGRNQLMLDFSRPEVQDWAIDTLETLIRQANLDYLKWDMNRPLVEANSPAADAGEVWLAHVNGLYRVWGELRRRHPRLWLETCASGGGREDIGALRYADWAWPSDNTDPLERLEIQRGFTMVNPALTMASWVTDRPGLSGRDIPLQFRTHVAMCGVLALAGDLIAWSEDEHSTAAEFVRQYKQIRPLVQFGAQFRLDAPAPGTWGVAYVASADPGFRANRVPAGTGTEPTPDAAVFVFSQAMMHSGRGHRFRIRGLHPQTRYLVRHTGSGEQWEFSGEFLAGHGLFVELGKHYDSALLVLTAVD</sequence>
<evidence type="ECO:0000256" key="3">
    <source>
        <dbReference type="ARBA" id="ARBA00022801"/>
    </source>
</evidence>
<dbReference type="Pfam" id="PF16874">
    <property type="entry name" value="Glyco_hydro_36C"/>
    <property type="match status" value="1"/>
</dbReference>
<feature type="region of interest" description="Disordered" evidence="5">
    <location>
        <begin position="209"/>
        <end position="234"/>
    </location>
</feature>
<dbReference type="AlphaFoldDB" id="A0A849A422"/>
<feature type="region of interest" description="Disordered" evidence="5">
    <location>
        <begin position="124"/>
        <end position="160"/>
    </location>
</feature>
<evidence type="ECO:0000256" key="1">
    <source>
        <dbReference type="ARBA" id="ARBA00001255"/>
    </source>
</evidence>
<dbReference type="EMBL" id="JABEND010000003">
    <property type="protein sequence ID" value="NNG35764.1"/>
    <property type="molecule type" value="Genomic_DNA"/>
</dbReference>
<dbReference type="PANTHER" id="PTHR43053:SF3">
    <property type="entry name" value="ALPHA-GALACTOSIDASE C-RELATED"/>
    <property type="match status" value="1"/>
</dbReference>
<dbReference type="InterPro" id="IPR013780">
    <property type="entry name" value="Glyco_hydro_b"/>
</dbReference>
<reference evidence="8 9" key="1">
    <citation type="submission" date="2020-05" db="EMBL/GenBank/DDBJ databases">
        <title>Nakamurella sp. DB0629 isolated from air conditioner.</title>
        <authorList>
            <person name="Kim D.H."/>
            <person name="Kim D.-U."/>
        </authorList>
    </citation>
    <scope>NUCLEOTIDE SEQUENCE [LARGE SCALE GENOMIC DNA]</scope>
    <source>
        <strain evidence="8 9">DB0629</strain>
    </source>
</reference>
<feature type="compositionally biased region" description="Low complexity" evidence="5">
    <location>
        <begin position="209"/>
        <end position="230"/>
    </location>
</feature>
<gene>
    <name evidence="8" type="ORF">HKD39_08575</name>
</gene>
<dbReference type="Gene3D" id="3.20.20.70">
    <property type="entry name" value="Aldolase class I"/>
    <property type="match status" value="1"/>
</dbReference>
<dbReference type="EC" id="3.2.1.22" evidence="2"/>
<dbReference type="InterPro" id="IPR002252">
    <property type="entry name" value="Glyco_hydro_36"/>
</dbReference>
<feature type="domain" description="Glycosyl hydrolase family 36 C-terminal" evidence="6">
    <location>
        <begin position="742"/>
        <end position="809"/>
    </location>
</feature>